<evidence type="ECO:0000313" key="2">
    <source>
        <dbReference type="Proteomes" id="UP001157502"/>
    </source>
</evidence>
<comment type="caution">
    <text evidence="1">The sequence shown here is derived from an EMBL/GenBank/DDBJ whole genome shotgun (WGS) entry which is preliminary data.</text>
</comment>
<dbReference type="EMBL" id="CM055736">
    <property type="protein sequence ID" value="KAJ8007163.1"/>
    <property type="molecule type" value="Genomic_DNA"/>
</dbReference>
<proteinExistence type="predicted"/>
<sequence>MRRSLAKVAKILIGTWAIMDSPIPLSSLRLLVPPLRLMSAFMWQVSQQRAIKHYGKLEEFVTVVTQTVPELMTDRQRTLLILGLRARVTLGRFSAEHPVSLRTLLYRIKSSQLTQVQSNDAGMESPEADFAKLTQNLILDPVEREHFVQVVFLEEFRPDFDKALQELVCDFLTRLEELLTLPDFKQTALLLSAGSSGLDECLQSFSHSEDLQFLLQNYKQCRTLYTNISSTDIPQESDIESDAFPDQLNRPNQDIGVGMRTSHLVAMESTRDIIGCDETCDEGNEDDIDVEEESAQKRAGSGVSPVSVMPGGDTDAGAGMSFQVLTPLSSASNECPPSTSGSSQINLFHQCPQCGKCFNYQSQLVQHQQIHCGDNPYKCSNCGNRFKFYTSLSNHKRMQCIGTAFSCAKCWREFGSLREKLRHQCPHNDVMYICPQSGKSFKSSPQYPFQCRHCARSFPESGQLETHEKTHDVVQTLDCHKCGVTFNNLPSLVSHVEAHKRWLAFTEKTGVLFGLALREDRGQYSLKVSIRGHCNSVAYFNLHVLSGTVEDGNLLSTHYKDETSVIWADLLLRVDPGHLDADQRLQLVATIANYLRMDPGSVRLLSLRSPTVLQRENTRVCRQSLSNAEATLGQGSQGTGQFAELLWPVGCRMGEQLSDLAQILEHSTSSAGRLAHLLGVPTLGWRVLCKGSLPTIRRGLEPLHHTATLTAVLQTPTPVPESVSLKLLHIPSPELSNTLMTAYTTTIVEETAGALNLELTQVLGTYSATGSMQLSVSGPSNLPPTVFQSIPPLMATVGFPFHFTIPPWTFRDPEDGAADSLVLELSFVDGPPVSWVALDGLVLHGVPLEVDLRFAPQQLLLVARDNQGLSAWLPITLDLQRSPAEPCHIFSLTAHRSLQSFLRQRHRVELLLNKLARFFNDSGSRHLAVLSLAPGSTIVSWYNFTLCQAEADGVVGQCPVGRIETMWEEMSSEIGQVSPEFSRAMQPEFPISNKSCECKDGYNLALGVVSPRSHRGFESHKTEDASHVPTRSSPGFPEVVAEHHTSQWRTYHPYIYPGWI</sequence>
<gene>
    <name evidence="1" type="ORF">DPEC_G00114690</name>
</gene>
<accession>A0ACC2GUT2</accession>
<keyword evidence="2" id="KW-1185">Reference proteome</keyword>
<dbReference type="Proteomes" id="UP001157502">
    <property type="component" value="Chromosome 9"/>
</dbReference>
<evidence type="ECO:0000313" key="1">
    <source>
        <dbReference type="EMBL" id="KAJ8007163.1"/>
    </source>
</evidence>
<name>A0ACC2GUT2_DALPE</name>
<reference evidence="1" key="1">
    <citation type="submission" date="2021-05" db="EMBL/GenBank/DDBJ databases">
        <authorList>
            <person name="Pan Q."/>
            <person name="Jouanno E."/>
            <person name="Zahm M."/>
            <person name="Klopp C."/>
            <person name="Cabau C."/>
            <person name="Louis A."/>
            <person name="Berthelot C."/>
            <person name="Parey E."/>
            <person name="Roest Crollius H."/>
            <person name="Montfort J."/>
            <person name="Robinson-Rechavi M."/>
            <person name="Bouchez O."/>
            <person name="Lampietro C."/>
            <person name="Lopez Roques C."/>
            <person name="Donnadieu C."/>
            <person name="Postlethwait J."/>
            <person name="Bobe J."/>
            <person name="Dillon D."/>
            <person name="Chandos A."/>
            <person name="von Hippel F."/>
            <person name="Guiguen Y."/>
        </authorList>
    </citation>
    <scope>NUCLEOTIDE SEQUENCE</scope>
    <source>
        <strain evidence="1">YG-Jan2019</strain>
    </source>
</reference>
<protein>
    <submittedName>
        <fullName evidence="1">Uncharacterized protein</fullName>
    </submittedName>
</protein>
<organism evidence="1 2">
    <name type="scientific">Dallia pectoralis</name>
    <name type="common">Alaska blackfish</name>
    <dbReference type="NCBI Taxonomy" id="75939"/>
    <lineage>
        <taxon>Eukaryota</taxon>
        <taxon>Metazoa</taxon>
        <taxon>Chordata</taxon>
        <taxon>Craniata</taxon>
        <taxon>Vertebrata</taxon>
        <taxon>Euteleostomi</taxon>
        <taxon>Actinopterygii</taxon>
        <taxon>Neopterygii</taxon>
        <taxon>Teleostei</taxon>
        <taxon>Protacanthopterygii</taxon>
        <taxon>Esociformes</taxon>
        <taxon>Umbridae</taxon>
        <taxon>Dallia</taxon>
    </lineage>
</organism>